<name>A0A2N4TYW9_9BURK</name>
<dbReference type="InterPro" id="IPR051685">
    <property type="entry name" value="Ycf3/AcsC/BcsC/TPR_MFPF"/>
</dbReference>
<dbReference type="InterPro" id="IPR011990">
    <property type="entry name" value="TPR-like_helical_dom_sf"/>
</dbReference>
<dbReference type="Proteomes" id="UP000234190">
    <property type="component" value="Unassembled WGS sequence"/>
</dbReference>
<feature type="repeat" description="TPR" evidence="3">
    <location>
        <begin position="219"/>
        <end position="252"/>
    </location>
</feature>
<dbReference type="Gene3D" id="3.40.50.2000">
    <property type="entry name" value="Glycogen Phosphorylase B"/>
    <property type="match status" value="1"/>
</dbReference>
<dbReference type="SUPFAM" id="SSF48452">
    <property type="entry name" value="TPR-like"/>
    <property type="match status" value="2"/>
</dbReference>
<protein>
    <submittedName>
        <fullName evidence="4">Uncharacterized protein</fullName>
    </submittedName>
</protein>
<keyword evidence="5" id="KW-1185">Reference proteome</keyword>
<dbReference type="Pfam" id="PF13489">
    <property type="entry name" value="Methyltransf_23"/>
    <property type="match status" value="1"/>
</dbReference>
<accession>A0A2N4TYW9</accession>
<evidence type="ECO:0000313" key="5">
    <source>
        <dbReference type="Proteomes" id="UP000234190"/>
    </source>
</evidence>
<reference evidence="4 5" key="1">
    <citation type="submission" date="2017-10" db="EMBL/GenBank/DDBJ databases">
        <title>Two draft genome sequences of Pusillimonas sp. strains isolated from a nitrate- and radionuclide-contaminated groundwater in Russia.</title>
        <authorList>
            <person name="Grouzdev D.S."/>
            <person name="Tourova T.P."/>
            <person name="Goeva M.A."/>
            <person name="Babich T.L."/>
            <person name="Sokolova D.S."/>
            <person name="Abdullin R."/>
            <person name="Poltaraus A.B."/>
            <person name="Toshchakov S.V."/>
            <person name="Nazina T.N."/>
        </authorList>
    </citation>
    <scope>NUCLEOTIDE SEQUENCE [LARGE SCALE GENOMIC DNA]</scope>
    <source>
        <strain evidence="4 5">JR1/69-3-13</strain>
    </source>
</reference>
<dbReference type="PANTHER" id="PTHR44943:SF8">
    <property type="entry name" value="TPR REPEAT-CONTAINING PROTEIN MJ0263"/>
    <property type="match status" value="1"/>
</dbReference>
<dbReference type="SMART" id="SM00028">
    <property type="entry name" value="TPR"/>
    <property type="match status" value="8"/>
</dbReference>
<gene>
    <name evidence="4" type="ORF">CR159_20710</name>
</gene>
<feature type="repeat" description="TPR" evidence="3">
    <location>
        <begin position="151"/>
        <end position="184"/>
    </location>
</feature>
<proteinExistence type="predicted"/>
<dbReference type="EMBL" id="PDNW01000035">
    <property type="protein sequence ID" value="PLC47961.1"/>
    <property type="molecule type" value="Genomic_DNA"/>
</dbReference>
<dbReference type="Gene3D" id="3.40.50.150">
    <property type="entry name" value="Vaccinia Virus protein VP39"/>
    <property type="match status" value="1"/>
</dbReference>
<dbReference type="GO" id="GO:0016757">
    <property type="term" value="F:glycosyltransferase activity"/>
    <property type="evidence" value="ECO:0007669"/>
    <property type="project" value="InterPro"/>
</dbReference>
<feature type="repeat" description="TPR" evidence="3">
    <location>
        <begin position="185"/>
        <end position="218"/>
    </location>
</feature>
<dbReference type="SUPFAM" id="SSF53756">
    <property type="entry name" value="UDP-Glycosyltransferase/glycogen phosphorylase"/>
    <property type="match status" value="1"/>
</dbReference>
<dbReference type="Gene3D" id="1.25.40.10">
    <property type="entry name" value="Tetratricopeptide repeat domain"/>
    <property type="match status" value="3"/>
</dbReference>
<dbReference type="PROSITE" id="PS50005">
    <property type="entry name" value="TPR"/>
    <property type="match status" value="4"/>
</dbReference>
<dbReference type="Pfam" id="PF13181">
    <property type="entry name" value="TPR_8"/>
    <property type="match status" value="2"/>
</dbReference>
<dbReference type="Pfam" id="PF13414">
    <property type="entry name" value="TPR_11"/>
    <property type="match status" value="2"/>
</dbReference>
<evidence type="ECO:0000256" key="2">
    <source>
        <dbReference type="ARBA" id="ARBA00022803"/>
    </source>
</evidence>
<feature type="repeat" description="TPR" evidence="3">
    <location>
        <begin position="319"/>
        <end position="352"/>
    </location>
</feature>
<dbReference type="Pfam" id="PF01075">
    <property type="entry name" value="Glyco_transf_9"/>
    <property type="match status" value="1"/>
</dbReference>
<comment type="caution">
    <text evidence="4">The sequence shown here is derived from an EMBL/GenBank/DDBJ whole genome shotgun (WGS) entry which is preliminary data.</text>
</comment>
<dbReference type="AlphaFoldDB" id="A0A2N4TYW9"/>
<keyword evidence="1" id="KW-0677">Repeat</keyword>
<organism evidence="4 5">
    <name type="scientific">Pollutimonas subterranea</name>
    <dbReference type="NCBI Taxonomy" id="2045210"/>
    <lineage>
        <taxon>Bacteria</taxon>
        <taxon>Pseudomonadati</taxon>
        <taxon>Pseudomonadota</taxon>
        <taxon>Betaproteobacteria</taxon>
        <taxon>Burkholderiales</taxon>
        <taxon>Alcaligenaceae</taxon>
        <taxon>Pollutimonas</taxon>
    </lineage>
</organism>
<dbReference type="InterPro" id="IPR002201">
    <property type="entry name" value="Glyco_trans_9"/>
</dbReference>
<sequence>MPVRNLSLNSPGTANQQTSANSLTVVDEISSIDNKNQSFVNDELETLYYQAAYFQRIGQIDAARVIYEKIQGYIGTDERPDNKENKGKIIFVTAAERARHKASFKKTSLSQSSVKKRDDIFKKALSAFNAEDFDVATLLFESVLKIDSHCLPALVNLAMIFFKKEDYDKSLEYSHQAIFIDPYRVSALNMVGLVLMTLGLLTESLEYFDKALAIDSDYQLAYLNKGNTLTKLNRLDDALLNLSKAIEISPSLISAYSSRGRLFMQMRRFKEAFNDFKQISTSGLDGIFLCVGIALDGLGRIEESVEYYDRQIASDASVHLAHNCKGGALLKLGRYPEAFRAFEQAIVAKPDYASAYWNLSLLLLLQGEYKLGWELYEWRWKKEEFQNKERFVKKQPWLGKEGIRGKTLLITEEQGFGDMIQFCRFALLAQDMGAMVYVEAQKPLINLFKSLSPAIRLVEKGQALPAFDHYCPMMSLPLAFQTCVETIPAYEHYLAVDPVRQKNWLDRLGMTDKLRVGIAWSGSTSHQGDAARSISFDEFSTLLSVDAEFHCLHKEFRKEDSERLAAFPQLRFWGKHIDDFADTAALISAMDVIVSVDTSVVHLAGALGKPTWVLLSFSPDFRWFINRDDSPWYPSVRLFRQQRLNDWSSVLNEIKRTLLAVTSEAEQPEPTEDSSVSGQSLSVDTAPATMVLQPIKKTVPCKICDTAAELYGVLDFNKNCLEGNGVYLPLAGVPVYYHQCTNCGLIFTAVFDKWISEDFASAMYNDEYIKVDPEYKEIRPSSNSTMVFDFVKKIGATTVLDYGGGQGRMAQLLRGRQVDCDSWDPMVASSFSPQQNNYDLVTSFEVFEHTPTPIETTQQILSFLHEDGLLLFSTLTIDNLPHRNIDFWYIAPRNGHITIHTKKSLTLIFGRFGWKVHHFSDGLHLAFKNKPNFLS</sequence>
<dbReference type="InterPro" id="IPR019734">
    <property type="entry name" value="TPR_rpt"/>
</dbReference>
<dbReference type="InterPro" id="IPR029063">
    <property type="entry name" value="SAM-dependent_MTases_sf"/>
</dbReference>
<evidence type="ECO:0000313" key="4">
    <source>
        <dbReference type="EMBL" id="PLC47961.1"/>
    </source>
</evidence>
<dbReference type="SUPFAM" id="SSF53335">
    <property type="entry name" value="S-adenosyl-L-methionine-dependent methyltransferases"/>
    <property type="match status" value="1"/>
</dbReference>
<evidence type="ECO:0000256" key="3">
    <source>
        <dbReference type="PROSITE-ProRule" id="PRU00339"/>
    </source>
</evidence>
<evidence type="ECO:0000256" key="1">
    <source>
        <dbReference type="ARBA" id="ARBA00022737"/>
    </source>
</evidence>
<dbReference type="PANTHER" id="PTHR44943">
    <property type="entry name" value="CELLULOSE SYNTHASE OPERON PROTEIN C"/>
    <property type="match status" value="1"/>
</dbReference>
<keyword evidence="2 3" id="KW-0802">TPR repeat</keyword>